<sequence length="203" mass="22864">MINLIRRDLIIQKFQLYLFIPCILFFIIFGSHLSAFFIIVFAGFFIPINAYSYDEKAETNILLNSLPYTRTQIIASRYIGAIFYMAVSIGITIVLFSLFNRAFTWTDIAIGAGITLAMFAFAFPLFYLLKPGYIGTAIVIGFILLVILSQPAITFLGEYLTPIVQFFASASTTILYLSSAGILIVLYAASWLISQMIYQRKAF</sequence>
<dbReference type="OrthoDB" id="1913432at2"/>
<dbReference type="RefSeq" id="WP_147210763.1">
    <property type="nucleotide sequence ID" value="NZ_BJYM01000010.1"/>
</dbReference>
<dbReference type="Pfam" id="PF13346">
    <property type="entry name" value="ABC2_membrane_5"/>
    <property type="match status" value="1"/>
</dbReference>
<feature type="transmembrane region" description="Helical" evidence="1">
    <location>
        <begin position="173"/>
        <end position="193"/>
    </location>
</feature>
<dbReference type="InterPro" id="IPR025699">
    <property type="entry name" value="ABC2_memb-like"/>
</dbReference>
<evidence type="ECO:0000313" key="2">
    <source>
        <dbReference type="EMBL" id="GEN87807.1"/>
    </source>
</evidence>
<comment type="caution">
    <text evidence="2">The sequence shown here is derived from an EMBL/GenBank/DDBJ whole genome shotgun (WGS) entry which is preliminary data.</text>
</comment>
<evidence type="ECO:0000256" key="1">
    <source>
        <dbReference type="SAM" id="Phobius"/>
    </source>
</evidence>
<dbReference type="PANTHER" id="PTHR41309:SF2">
    <property type="entry name" value="MEMBRANE PROTEIN"/>
    <property type="match status" value="1"/>
</dbReference>
<feature type="transmembrane region" description="Helical" evidence="1">
    <location>
        <begin position="133"/>
        <end position="153"/>
    </location>
</feature>
<dbReference type="STRING" id="582851.GCA_900162665_04065"/>
<feature type="transmembrane region" description="Helical" evidence="1">
    <location>
        <begin position="78"/>
        <end position="99"/>
    </location>
</feature>
<keyword evidence="3" id="KW-1185">Reference proteome</keyword>
<feature type="transmembrane region" description="Helical" evidence="1">
    <location>
        <begin position="16"/>
        <end position="46"/>
    </location>
</feature>
<feature type="transmembrane region" description="Helical" evidence="1">
    <location>
        <begin position="105"/>
        <end position="126"/>
    </location>
</feature>
<organism evidence="2 3">
    <name type="scientific">Oceanobacillus sojae</name>
    <dbReference type="NCBI Taxonomy" id="582851"/>
    <lineage>
        <taxon>Bacteria</taxon>
        <taxon>Bacillati</taxon>
        <taxon>Bacillota</taxon>
        <taxon>Bacilli</taxon>
        <taxon>Bacillales</taxon>
        <taxon>Bacillaceae</taxon>
        <taxon>Oceanobacillus</taxon>
    </lineage>
</organism>
<keyword evidence="1" id="KW-0812">Transmembrane</keyword>
<accession>A0A511ZK29</accession>
<evidence type="ECO:0000313" key="3">
    <source>
        <dbReference type="Proteomes" id="UP000321558"/>
    </source>
</evidence>
<protein>
    <submittedName>
        <fullName evidence="2">Permease</fullName>
    </submittedName>
</protein>
<proteinExistence type="predicted"/>
<dbReference type="PANTHER" id="PTHR41309">
    <property type="entry name" value="MEMBRANE PROTEIN-RELATED"/>
    <property type="match status" value="1"/>
</dbReference>
<dbReference type="EMBL" id="BJYM01000010">
    <property type="protein sequence ID" value="GEN87807.1"/>
    <property type="molecule type" value="Genomic_DNA"/>
</dbReference>
<dbReference type="Proteomes" id="UP000321558">
    <property type="component" value="Unassembled WGS sequence"/>
</dbReference>
<keyword evidence="1" id="KW-1133">Transmembrane helix</keyword>
<gene>
    <name evidence="2" type="ORF">OSO01_25460</name>
</gene>
<reference evidence="2 3" key="1">
    <citation type="submission" date="2019-07" db="EMBL/GenBank/DDBJ databases">
        <title>Whole genome shotgun sequence of Oceanobacillus sojae NBRC 105379.</title>
        <authorList>
            <person name="Hosoyama A."/>
            <person name="Uohara A."/>
            <person name="Ohji S."/>
            <person name="Ichikawa N."/>
        </authorList>
    </citation>
    <scope>NUCLEOTIDE SEQUENCE [LARGE SCALE GENOMIC DNA]</scope>
    <source>
        <strain evidence="2 3">NBRC 105379</strain>
    </source>
</reference>
<dbReference type="AlphaFoldDB" id="A0A511ZK29"/>
<name>A0A511ZK29_9BACI</name>
<keyword evidence="1" id="KW-0472">Membrane</keyword>